<reference evidence="2 3" key="1">
    <citation type="submission" date="2013-09" db="EMBL/GenBank/DDBJ databases">
        <title>Biodegradation of hydrocarbons in the deep terrestrial subsurface : characterization of a microbial consortium composed of two Desulfotomaculum species originating from a deep geological formation.</title>
        <authorList>
            <person name="Aullo T."/>
            <person name="Berlendis S."/>
            <person name="Lascourreges J.-F."/>
            <person name="Dessort D."/>
            <person name="Saint-Laurent S."/>
            <person name="Schraauwers B."/>
            <person name="Mas J."/>
            <person name="Magot M."/>
            <person name="Ranchou-Peyruse A."/>
        </authorList>
    </citation>
    <scope>NUCLEOTIDE SEQUENCE [LARGE SCALE GENOMIC DNA]</scope>
    <source>
        <strain evidence="2 3">Bs107</strain>
    </source>
</reference>
<comment type="caution">
    <text evidence="2">The sequence shown here is derived from an EMBL/GenBank/DDBJ whole genome shotgun (WGS) entry which is preliminary data.</text>
</comment>
<dbReference type="SUPFAM" id="SSF63848">
    <property type="entry name" value="Cell-division inhibitor MinC, C-terminal domain"/>
    <property type="match status" value="1"/>
</dbReference>
<organism evidence="2 3">
    <name type="scientific">Desulforamulus profundi</name>
    <dbReference type="NCBI Taxonomy" id="1383067"/>
    <lineage>
        <taxon>Bacteria</taxon>
        <taxon>Bacillati</taxon>
        <taxon>Bacillota</taxon>
        <taxon>Clostridia</taxon>
        <taxon>Eubacteriales</taxon>
        <taxon>Peptococcaceae</taxon>
        <taxon>Desulforamulus</taxon>
    </lineage>
</organism>
<protein>
    <recommendedName>
        <fullName evidence="1">Flagellar Assembly Protein A N-terminal region domain-containing protein</fullName>
    </recommendedName>
</protein>
<dbReference type="EMBL" id="AWQQ01000046">
    <property type="protein sequence ID" value="PHJ38707.1"/>
    <property type="molecule type" value="Genomic_DNA"/>
</dbReference>
<name>A0A2C6M8U4_9FIRM</name>
<evidence type="ECO:0000313" key="2">
    <source>
        <dbReference type="EMBL" id="PHJ38707.1"/>
    </source>
</evidence>
<dbReference type="Proteomes" id="UP000222564">
    <property type="component" value="Unassembled WGS sequence"/>
</dbReference>
<dbReference type="PANTHER" id="PTHR38032">
    <property type="entry name" value="POLYMERASE-RELATED"/>
    <property type="match status" value="1"/>
</dbReference>
<evidence type="ECO:0000313" key="3">
    <source>
        <dbReference type="Proteomes" id="UP000222564"/>
    </source>
</evidence>
<evidence type="ECO:0000259" key="1">
    <source>
        <dbReference type="Pfam" id="PF20250"/>
    </source>
</evidence>
<dbReference type="InterPro" id="IPR005646">
    <property type="entry name" value="FapA"/>
</dbReference>
<keyword evidence="3" id="KW-1185">Reference proteome</keyword>
<sequence>MKADITQESLATTAIEADNTCPNREADSSYAFMKEGCLVVRHPPEGPYPLVIPCPGVRLIVNGQERTQATPVSMQDTVLVEVVNERREGEWSISISADGLQAKLRVSPTVVLYRELADLPPASKLQLAVVEREELLPPLTWDQLLEELSQLGINYGVDWQACSRGVASCTEEEVVIAQGIPAKPGKDSRVEFLFPTDSKLPVPVEEEETVDFRERYVFTSVEAGKILAVKYPPEPGHPGTSVKGDIIIPPSPRDCILVAGEGVVLTKDGERAVAARVGRPVATHRRNSVRVSVLPELMHTGDVDLAYGNISFKGDVVIAGNVEEGMKVEAGGNIRIGGLVSGARIQATGSILIRGNILTSVVIAGGIPTFMKEMLPQVRALAIGLREMIRAIYQLLGHPSFKQGDLKRGIGPLLRLLLEGKFRHLPTAAEAFRKQVETLPSGLAGEGLDEFIDEVERVVVRSPLVVRDLQEVEKLAQLASEWEQALASPPSAESDVVAANILNSTVIASGDIRVVGGGCYNSRIQADKKVTVTGVFRGGEIQAGGDVHVGELGSRGGSATRVMAGARATVTIKFAYENALVLVGARAYRFDRKEKDVCLWLDKEGNLQSRAIPA</sequence>
<dbReference type="PANTHER" id="PTHR38032:SF1">
    <property type="entry name" value="RNA-BINDING PROTEIN KHPB N-TERMINAL DOMAIN-CONTAINING PROTEIN"/>
    <property type="match status" value="1"/>
</dbReference>
<accession>A0A2C6M8U4</accession>
<dbReference type="InterPro" id="IPR036145">
    <property type="entry name" value="MinC_C_sf"/>
</dbReference>
<dbReference type="Pfam" id="PF03961">
    <property type="entry name" value="FapA"/>
    <property type="match status" value="2"/>
</dbReference>
<dbReference type="Pfam" id="PF20250">
    <property type="entry name" value="FapA_N"/>
    <property type="match status" value="1"/>
</dbReference>
<dbReference type="AlphaFoldDB" id="A0A2C6M8U4"/>
<gene>
    <name evidence="2" type="ORF">P378_08250</name>
</gene>
<feature type="domain" description="Flagellar Assembly Protein A N-terminal region" evidence="1">
    <location>
        <begin position="92"/>
        <end position="283"/>
    </location>
</feature>
<dbReference type="InterPro" id="IPR046866">
    <property type="entry name" value="FapA_N"/>
</dbReference>
<proteinExistence type="predicted"/>
<dbReference type="GO" id="GO:0000902">
    <property type="term" value="P:cell morphogenesis"/>
    <property type="evidence" value="ECO:0007669"/>
    <property type="project" value="InterPro"/>
</dbReference>
<dbReference type="InterPro" id="IPR046865">
    <property type="entry name" value="FapA_b_solenoid"/>
</dbReference>
<dbReference type="OrthoDB" id="9816426at2"/>